<dbReference type="EMBL" id="JBJVNW010000009">
    <property type="protein sequence ID" value="MFM9519368.1"/>
    <property type="molecule type" value="Genomic_DNA"/>
</dbReference>
<proteinExistence type="predicted"/>
<gene>
    <name evidence="1" type="ORF">ACKKH4_19220</name>
</gene>
<accession>A0ABW9HEG7</accession>
<reference evidence="1 2" key="1">
    <citation type="submission" date="2024-12" db="EMBL/GenBank/DDBJ databases">
        <title>Pseudomonas species isolated from Lotus nodules promote plant growth.</title>
        <authorList>
            <person name="Yu Y.-H."/>
            <person name="Kurtenbach J."/>
            <person name="Crosbie D."/>
            <person name="Brachmann A."/>
            <person name="Marin M."/>
        </authorList>
    </citation>
    <scope>NUCLEOTIDE SEQUENCE [LARGE SCALE GENOMIC DNA]</scope>
    <source>
        <strain evidence="1 2">PLb12A</strain>
    </source>
</reference>
<organism evidence="1 2">
    <name type="scientific">Pseudomonas monachiensis</name>
    <dbReference type="NCBI Taxonomy" id="3060212"/>
    <lineage>
        <taxon>Bacteria</taxon>
        <taxon>Pseudomonadati</taxon>
        <taxon>Pseudomonadota</taxon>
        <taxon>Gammaproteobacteria</taxon>
        <taxon>Pseudomonadales</taxon>
        <taxon>Pseudomonadaceae</taxon>
        <taxon>Pseudomonas</taxon>
    </lineage>
</organism>
<feature type="non-terminal residue" evidence="1">
    <location>
        <position position="1"/>
    </location>
</feature>
<name>A0ABW9HEG7_9PSED</name>
<evidence type="ECO:0000313" key="1">
    <source>
        <dbReference type="EMBL" id="MFM9519368.1"/>
    </source>
</evidence>
<evidence type="ECO:0000313" key="2">
    <source>
        <dbReference type="Proteomes" id="UP001631987"/>
    </source>
</evidence>
<keyword evidence="2" id="KW-1185">Reference proteome</keyword>
<evidence type="ECO:0008006" key="3">
    <source>
        <dbReference type="Google" id="ProtNLM"/>
    </source>
</evidence>
<comment type="caution">
    <text evidence="1">The sequence shown here is derived from an EMBL/GenBank/DDBJ whole genome shotgun (WGS) entry which is preliminary data.</text>
</comment>
<sequence>QTNPLPSYIDPASMNVSTSGIGVGNNVFQGDNLAAISAADESFVINPETLLTGMKVFIDNSVAGYNTATEDLYYRIYYADGTFSNQVEVNTLTPEAGGQASFLIQKEGTSLIDAVQLTMGRGDVKIPVIQFIQQSESLASDAQLAFSATLTDKDGDSATSAFAANLFANDPTNASFDFSLAGTIGKQDAFNIDLSVNDNLYQVTGFDTGSGVQDKLVLNGDPNAVVQSINNAGADSVVTVAETGGQTTTITVVGAHVENTDIFFGSA</sequence>
<protein>
    <recommendedName>
        <fullName evidence="3">DUF5801 domain-containing protein</fullName>
    </recommendedName>
</protein>
<dbReference type="Proteomes" id="UP001631987">
    <property type="component" value="Unassembled WGS sequence"/>
</dbReference>